<evidence type="ECO:0000256" key="1">
    <source>
        <dbReference type="SAM" id="MobiDB-lite"/>
    </source>
</evidence>
<dbReference type="EMBL" id="JAULSV010000002">
    <property type="protein sequence ID" value="KAK0652673.1"/>
    <property type="molecule type" value="Genomic_DNA"/>
</dbReference>
<feature type="region of interest" description="Disordered" evidence="1">
    <location>
        <begin position="116"/>
        <end position="176"/>
    </location>
</feature>
<feature type="compositionally biased region" description="Polar residues" evidence="1">
    <location>
        <begin position="164"/>
        <end position="176"/>
    </location>
</feature>
<proteinExistence type="predicted"/>
<protein>
    <submittedName>
        <fullName evidence="2">Uncharacterized protein</fullName>
    </submittedName>
</protein>
<sequence length="176" mass="19061">MWIFNIMEQDREIWDGVGPSLESPEGTPGVPPTAGFGFLQNLVFGLVSSVSAELTITGYTSGDESKPFTVGQITAMVIAVTTTLRATWLFIRRFDLLPMVEERLWSDRGVEIPLEGVAPRGARSDDSDMSDEPPHAVAEQVNPGGNEEEEHKEAGPHVAEAVANVNTKSQPQVTAK</sequence>
<accession>A0AA40CXC2</accession>
<dbReference type="Proteomes" id="UP001174936">
    <property type="component" value="Unassembled WGS sequence"/>
</dbReference>
<evidence type="ECO:0000313" key="2">
    <source>
        <dbReference type="EMBL" id="KAK0652673.1"/>
    </source>
</evidence>
<keyword evidence="3" id="KW-1185">Reference proteome</keyword>
<reference evidence="2" key="1">
    <citation type="submission" date="2023-06" db="EMBL/GenBank/DDBJ databases">
        <title>Genome-scale phylogeny and comparative genomics of the fungal order Sordariales.</title>
        <authorList>
            <consortium name="Lawrence Berkeley National Laboratory"/>
            <person name="Hensen N."/>
            <person name="Bonometti L."/>
            <person name="Westerberg I."/>
            <person name="Brannstrom I.O."/>
            <person name="Guillou S."/>
            <person name="Cros-Aarteil S."/>
            <person name="Calhoun S."/>
            <person name="Haridas S."/>
            <person name="Kuo A."/>
            <person name="Mondo S."/>
            <person name="Pangilinan J."/>
            <person name="Riley R."/>
            <person name="Labutti K."/>
            <person name="Andreopoulos B."/>
            <person name="Lipzen A."/>
            <person name="Chen C."/>
            <person name="Yanf M."/>
            <person name="Daum C."/>
            <person name="Ng V."/>
            <person name="Clum A."/>
            <person name="Steindorff A."/>
            <person name="Ohm R."/>
            <person name="Martin F."/>
            <person name="Silar P."/>
            <person name="Natvig D."/>
            <person name="Lalanne C."/>
            <person name="Gautier V."/>
            <person name="Ament-Velasquez S.L."/>
            <person name="Kruys A."/>
            <person name="Hutchinson M.I."/>
            <person name="Powell A.J."/>
            <person name="Barry K."/>
            <person name="Miller A.N."/>
            <person name="Grigoriev I.V."/>
            <person name="Debuchy R."/>
            <person name="Gladieux P."/>
            <person name="Thoren M.H."/>
            <person name="Johannesson H."/>
        </authorList>
    </citation>
    <scope>NUCLEOTIDE SEQUENCE</scope>
    <source>
        <strain evidence="2">SMH2532-1</strain>
    </source>
</reference>
<organism evidence="2 3">
    <name type="scientific">Cercophora newfieldiana</name>
    <dbReference type="NCBI Taxonomy" id="92897"/>
    <lineage>
        <taxon>Eukaryota</taxon>
        <taxon>Fungi</taxon>
        <taxon>Dikarya</taxon>
        <taxon>Ascomycota</taxon>
        <taxon>Pezizomycotina</taxon>
        <taxon>Sordariomycetes</taxon>
        <taxon>Sordariomycetidae</taxon>
        <taxon>Sordariales</taxon>
        <taxon>Lasiosphaeriaceae</taxon>
        <taxon>Cercophora</taxon>
    </lineage>
</organism>
<gene>
    <name evidence="2" type="ORF">B0T16DRAFT_406625</name>
</gene>
<dbReference type="AlphaFoldDB" id="A0AA40CXC2"/>
<comment type="caution">
    <text evidence="2">The sequence shown here is derived from an EMBL/GenBank/DDBJ whole genome shotgun (WGS) entry which is preliminary data.</text>
</comment>
<evidence type="ECO:0000313" key="3">
    <source>
        <dbReference type="Proteomes" id="UP001174936"/>
    </source>
</evidence>
<name>A0AA40CXC2_9PEZI</name>